<dbReference type="RefSeq" id="WP_419193151.1">
    <property type="nucleotide sequence ID" value="NZ_CP036279.1"/>
</dbReference>
<sequence>MKKWTTFLGLGAVAGTTLALLLVTGPRLVRAERSERGGEADTAAASAGPKYWNPIIKSHGAVVRYPDAAQQPRDGSKIVVDITRSGKPDVLNSGVEKVARFVNIYEGAGKKPANVDIAIVLHGGATLTALNDEAYASRFGVEKNPHLDFYKELQQAGVKVYLCGQALAAKKGTPEQVADHIPLVTSALVALVNHQADGYAYIPLGN</sequence>
<protein>
    <submittedName>
        <fullName evidence="1">DsrE/DsrF-like family protein</fullName>
    </submittedName>
</protein>
<evidence type="ECO:0000313" key="2">
    <source>
        <dbReference type="Proteomes" id="UP000317093"/>
    </source>
</evidence>
<dbReference type="PANTHER" id="PTHR37691">
    <property type="entry name" value="BLR3518 PROTEIN"/>
    <property type="match status" value="1"/>
</dbReference>
<dbReference type="InterPro" id="IPR003787">
    <property type="entry name" value="Sulphur_relay_DsrE/F-like"/>
</dbReference>
<dbReference type="Pfam" id="PF02635">
    <property type="entry name" value="DsrE"/>
    <property type="match status" value="1"/>
</dbReference>
<dbReference type="PANTHER" id="PTHR37691:SF1">
    <property type="entry name" value="BLR3518 PROTEIN"/>
    <property type="match status" value="1"/>
</dbReference>
<gene>
    <name evidence="1" type="ORF">Pan216_03410</name>
</gene>
<organism evidence="1 2">
    <name type="scientific">Kolteria novifilia</name>
    <dbReference type="NCBI Taxonomy" id="2527975"/>
    <lineage>
        <taxon>Bacteria</taxon>
        <taxon>Pseudomonadati</taxon>
        <taxon>Planctomycetota</taxon>
        <taxon>Planctomycetia</taxon>
        <taxon>Kolteriales</taxon>
        <taxon>Kolteriaceae</taxon>
        <taxon>Kolteria</taxon>
    </lineage>
</organism>
<accession>A0A518AXR1</accession>
<dbReference type="AlphaFoldDB" id="A0A518AXR1"/>
<dbReference type="InterPro" id="IPR027396">
    <property type="entry name" value="DsrEFH-like"/>
</dbReference>
<proteinExistence type="predicted"/>
<evidence type="ECO:0000313" key="1">
    <source>
        <dbReference type="EMBL" id="QDU59512.1"/>
    </source>
</evidence>
<dbReference type="Gene3D" id="3.40.1260.10">
    <property type="entry name" value="DsrEFH-like"/>
    <property type="match status" value="1"/>
</dbReference>
<name>A0A518AXR1_9BACT</name>
<dbReference type="Proteomes" id="UP000317093">
    <property type="component" value="Chromosome"/>
</dbReference>
<reference evidence="1 2" key="1">
    <citation type="submission" date="2019-02" db="EMBL/GenBank/DDBJ databases">
        <title>Deep-cultivation of Planctomycetes and their phenomic and genomic characterization uncovers novel biology.</title>
        <authorList>
            <person name="Wiegand S."/>
            <person name="Jogler M."/>
            <person name="Boedeker C."/>
            <person name="Pinto D."/>
            <person name="Vollmers J."/>
            <person name="Rivas-Marin E."/>
            <person name="Kohn T."/>
            <person name="Peeters S.H."/>
            <person name="Heuer A."/>
            <person name="Rast P."/>
            <person name="Oberbeckmann S."/>
            <person name="Bunk B."/>
            <person name="Jeske O."/>
            <person name="Meyerdierks A."/>
            <person name="Storesund J.E."/>
            <person name="Kallscheuer N."/>
            <person name="Luecker S."/>
            <person name="Lage O.M."/>
            <person name="Pohl T."/>
            <person name="Merkel B.J."/>
            <person name="Hornburger P."/>
            <person name="Mueller R.-W."/>
            <person name="Bruemmer F."/>
            <person name="Labrenz M."/>
            <person name="Spormann A.M."/>
            <person name="Op den Camp H."/>
            <person name="Overmann J."/>
            <person name="Amann R."/>
            <person name="Jetten M.S.M."/>
            <person name="Mascher T."/>
            <person name="Medema M.H."/>
            <person name="Devos D.P."/>
            <person name="Kaster A.-K."/>
            <person name="Ovreas L."/>
            <person name="Rohde M."/>
            <person name="Galperin M.Y."/>
            <person name="Jogler C."/>
        </authorList>
    </citation>
    <scope>NUCLEOTIDE SEQUENCE [LARGE SCALE GENOMIC DNA]</scope>
    <source>
        <strain evidence="1 2">Pan216</strain>
    </source>
</reference>
<dbReference type="EMBL" id="CP036279">
    <property type="protein sequence ID" value="QDU59512.1"/>
    <property type="molecule type" value="Genomic_DNA"/>
</dbReference>
<dbReference type="SUPFAM" id="SSF75169">
    <property type="entry name" value="DsrEFH-like"/>
    <property type="match status" value="1"/>
</dbReference>
<keyword evidence="2" id="KW-1185">Reference proteome</keyword>
<dbReference type="KEGG" id="knv:Pan216_03410"/>